<keyword evidence="3" id="KW-1185">Reference proteome</keyword>
<organism evidence="2 3">
    <name type="scientific">Prymnesium parvum</name>
    <name type="common">Toxic golden alga</name>
    <dbReference type="NCBI Taxonomy" id="97485"/>
    <lineage>
        <taxon>Eukaryota</taxon>
        <taxon>Haptista</taxon>
        <taxon>Haptophyta</taxon>
        <taxon>Prymnesiophyceae</taxon>
        <taxon>Prymnesiales</taxon>
        <taxon>Prymnesiaceae</taxon>
        <taxon>Prymnesium</taxon>
    </lineage>
</organism>
<sequence>MMASAASTKPPGEAPITYNPIVVSSMEASRLRVTAESPPDASHELYKQHTTSAPSGNPYNPNVGWWSPTDGGGLVVLHGWLRKRTARSALRRQLVVMSQNAITWRDSVSGAARGSLTLDARATATYDRSSCQLKIVRDERTLRLYGDKVGALDSWCAKLQSIMGVAVTRVSSSPPTSRYKGVVASAHS</sequence>
<accession>A0AB34JEF1</accession>
<evidence type="ECO:0000313" key="3">
    <source>
        <dbReference type="Proteomes" id="UP001515480"/>
    </source>
</evidence>
<feature type="region of interest" description="Disordered" evidence="1">
    <location>
        <begin position="34"/>
        <end position="58"/>
    </location>
</feature>
<dbReference type="InterPro" id="IPR011993">
    <property type="entry name" value="PH-like_dom_sf"/>
</dbReference>
<reference evidence="2 3" key="1">
    <citation type="journal article" date="2024" name="Science">
        <title>Giant polyketide synthase enzymes in the biosynthesis of giant marine polyether toxins.</title>
        <authorList>
            <person name="Fallon T.R."/>
            <person name="Shende V.V."/>
            <person name="Wierzbicki I.H."/>
            <person name="Pendleton A.L."/>
            <person name="Watervoot N.F."/>
            <person name="Auber R.P."/>
            <person name="Gonzalez D.J."/>
            <person name="Wisecaver J.H."/>
            <person name="Moore B.S."/>
        </authorList>
    </citation>
    <scope>NUCLEOTIDE SEQUENCE [LARGE SCALE GENOMIC DNA]</scope>
    <source>
        <strain evidence="2 3">12B1</strain>
    </source>
</reference>
<proteinExistence type="predicted"/>
<evidence type="ECO:0008006" key="4">
    <source>
        <dbReference type="Google" id="ProtNLM"/>
    </source>
</evidence>
<dbReference type="AlphaFoldDB" id="A0AB34JEF1"/>
<comment type="caution">
    <text evidence="2">The sequence shown here is derived from an EMBL/GenBank/DDBJ whole genome shotgun (WGS) entry which is preliminary data.</text>
</comment>
<gene>
    <name evidence="2" type="ORF">AB1Y20_021911</name>
</gene>
<dbReference type="EMBL" id="JBGBPQ010000008">
    <property type="protein sequence ID" value="KAL1520320.1"/>
    <property type="molecule type" value="Genomic_DNA"/>
</dbReference>
<feature type="compositionally biased region" description="Polar residues" evidence="1">
    <location>
        <begin position="48"/>
        <end position="58"/>
    </location>
</feature>
<dbReference type="SUPFAM" id="SSF50729">
    <property type="entry name" value="PH domain-like"/>
    <property type="match status" value="1"/>
</dbReference>
<dbReference type="Proteomes" id="UP001515480">
    <property type="component" value="Unassembled WGS sequence"/>
</dbReference>
<evidence type="ECO:0000256" key="1">
    <source>
        <dbReference type="SAM" id="MobiDB-lite"/>
    </source>
</evidence>
<evidence type="ECO:0000313" key="2">
    <source>
        <dbReference type="EMBL" id="KAL1520320.1"/>
    </source>
</evidence>
<protein>
    <recommendedName>
        <fullName evidence="4">PH domain-containing protein</fullName>
    </recommendedName>
</protein>
<name>A0AB34JEF1_PRYPA</name>
<dbReference type="Gene3D" id="2.30.29.30">
    <property type="entry name" value="Pleckstrin-homology domain (PH domain)/Phosphotyrosine-binding domain (PTB)"/>
    <property type="match status" value="1"/>
</dbReference>